<protein>
    <submittedName>
        <fullName evidence="10">SusC/RagA family TonB-linked outer membrane protein</fullName>
    </submittedName>
</protein>
<evidence type="ECO:0000256" key="5">
    <source>
        <dbReference type="ARBA" id="ARBA00023136"/>
    </source>
</evidence>
<dbReference type="EMBL" id="JBHMFA010000009">
    <property type="protein sequence ID" value="MFB9105603.1"/>
    <property type="molecule type" value="Genomic_DNA"/>
</dbReference>
<dbReference type="SUPFAM" id="SSF49464">
    <property type="entry name" value="Carboxypeptidase regulatory domain-like"/>
    <property type="match status" value="1"/>
</dbReference>
<feature type="chain" id="PRO_5045965468" evidence="8">
    <location>
        <begin position="23"/>
        <end position="1041"/>
    </location>
</feature>
<feature type="signal peptide" evidence="8">
    <location>
        <begin position="1"/>
        <end position="22"/>
    </location>
</feature>
<keyword evidence="4 7" id="KW-0812">Transmembrane</keyword>
<keyword evidence="11" id="KW-1185">Reference proteome</keyword>
<evidence type="ECO:0000256" key="8">
    <source>
        <dbReference type="SAM" id="SignalP"/>
    </source>
</evidence>
<dbReference type="NCBIfam" id="TIGR04057">
    <property type="entry name" value="SusC_RagA_signa"/>
    <property type="match status" value="1"/>
</dbReference>
<keyword evidence="6 7" id="KW-0998">Cell outer membrane</keyword>
<keyword evidence="3 7" id="KW-1134">Transmembrane beta strand</keyword>
<dbReference type="SUPFAM" id="SSF56935">
    <property type="entry name" value="Porins"/>
    <property type="match status" value="1"/>
</dbReference>
<dbReference type="Pfam" id="PF13715">
    <property type="entry name" value="CarbopepD_reg_2"/>
    <property type="match status" value="1"/>
</dbReference>
<dbReference type="InterPro" id="IPR037066">
    <property type="entry name" value="Plug_dom_sf"/>
</dbReference>
<reference evidence="10 11" key="1">
    <citation type="submission" date="2024-09" db="EMBL/GenBank/DDBJ databases">
        <authorList>
            <person name="Sun Q."/>
            <person name="Mori K."/>
        </authorList>
    </citation>
    <scope>NUCLEOTIDE SEQUENCE [LARGE SCALE GENOMIC DNA]</scope>
    <source>
        <strain evidence="10 11">CECT 8300</strain>
    </source>
</reference>
<dbReference type="RefSeq" id="WP_377879239.1">
    <property type="nucleotide sequence ID" value="NZ_JBHMFA010000009.1"/>
</dbReference>
<evidence type="ECO:0000256" key="3">
    <source>
        <dbReference type="ARBA" id="ARBA00022452"/>
    </source>
</evidence>
<dbReference type="InterPro" id="IPR036942">
    <property type="entry name" value="Beta-barrel_TonB_sf"/>
</dbReference>
<comment type="subcellular location">
    <subcellularLocation>
        <location evidence="1 7">Cell outer membrane</location>
        <topology evidence="1 7">Multi-pass membrane protein</topology>
    </subcellularLocation>
</comment>
<dbReference type="PROSITE" id="PS52016">
    <property type="entry name" value="TONB_DEPENDENT_REC_3"/>
    <property type="match status" value="1"/>
</dbReference>
<dbReference type="Pfam" id="PF07715">
    <property type="entry name" value="Plug"/>
    <property type="match status" value="1"/>
</dbReference>
<evidence type="ECO:0000256" key="7">
    <source>
        <dbReference type="PROSITE-ProRule" id="PRU01360"/>
    </source>
</evidence>
<feature type="domain" description="TonB-dependent receptor plug" evidence="9">
    <location>
        <begin position="117"/>
        <end position="222"/>
    </location>
</feature>
<evidence type="ECO:0000313" key="10">
    <source>
        <dbReference type="EMBL" id="MFB9105603.1"/>
    </source>
</evidence>
<organism evidence="10 11">
    <name type="scientific">Algibacter miyuki</name>
    <dbReference type="NCBI Taxonomy" id="1306933"/>
    <lineage>
        <taxon>Bacteria</taxon>
        <taxon>Pseudomonadati</taxon>
        <taxon>Bacteroidota</taxon>
        <taxon>Flavobacteriia</taxon>
        <taxon>Flavobacteriales</taxon>
        <taxon>Flavobacteriaceae</taxon>
        <taxon>Algibacter</taxon>
    </lineage>
</organism>
<dbReference type="Proteomes" id="UP001589590">
    <property type="component" value="Unassembled WGS sequence"/>
</dbReference>
<dbReference type="InterPro" id="IPR008969">
    <property type="entry name" value="CarboxyPept-like_regulatory"/>
</dbReference>
<sequence>MKTKLSGMLTLLLAFVVQLTFAQEKTISGVISDGSGLPLPGATVLLKGTSTGTSSDFDGRYSLKANTGGTLVVSFVGYASTEVKVGQSNTVNVTMQEDAAALEEVVIVAYGTQTRESIVGAVGVVSSETISSQQATSPLRALQGSVPGVNLLTAGGQPGNNPDIRIRGFSSINADQAPLIILDGSAFNGNLNTISQDQIESISVLKDASSTSLYGSRGANGVILINTKKGKRNTEPLVSIRSQFGVSKNTEGIHDLVGSEDYMKLTWQALKNSNQYISGQSSSDAATNATANLTDYLGYNPYNVSNPIDANGNLVSGASLLWDTDWEEQVFNNNVTRVNHNLNISGGGDKTTYFFSLDYLNEDGPVITSDFERVSTRLNVESQVKDWLKVGINNSFSRSKSGTPDQTSGSTTQAITWIYGISSIYPVYARDANGAFVKDVEGGLIYDTGNGIVSGQVINSSRPVYSGESIHASLLLGKEDIVRSNYVGNAYAEMNIAEGLTFKTSLSYENYLFDQYSFDDDKIGAASNVNGRVTQNRDILTTLNAIQSLNYKTSFGKNNISIDAITEAYTSTTSDLRSQATGFLPGQGQLGDASTPEGVGGLKITERINSYLARVAYNFDKTYYLEFSGRRDGSTRFATDTRWGNFFSTGGSWIVSNEAFLEDSNVITDLKLRASYGELGNNRGIGLFPYQSIFQSGYTNEGNSGLLLEGVVDPLLSWEKTASTNFGVDFELFNGKLYGSVDYYNKESKALIYDVPLSPSTGVKQIRTNNGTLRNYGWEFSLNSNIVSNDNFTWNAGLNFSFDKNEIKELTQDQFISGTKLWKEGNSLFDFYLRDYAGVDPADGFGMWYKDITDSEGEVTGRETTKVYADATRYEQDKSSLPSVIGGFTNSITYKQFDLGMLLNYSFGAYLLDTDYSGLMNGFSSPGGSAHPDNFKAWQNPGDITDVPLLLASNNNHASQSTQYLFKNDYVRLKSLTIGYSLPQATLAKTGLSKLRLYLQADNVFTWQSHEGIEPEQAFSGVTNARSPLQSTTAIGVNIEF</sequence>
<keyword evidence="5 7" id="KW-0472">Membrane</keyword>
<keyword evidence="8" id="KW-0732">Signal</keyword>
<comment type="similarity">
    <text evidence="7">Belongs to the TonB-dependent receptor family.</text>
</comment>
<evidence type="ECO:0000259" key="9">
    <source>
        <dbReference type="Pfam" id="PF07715"/>
    </source>
</evidence>
<comment type="caution">
    <text evidence="10">The sequence shown here is derived from an EMBL/GenBank/DDBJ whole genome shotgun (WGS) entry which is preliminary data.</text>
</comment>
<evidence type="ECO:0000256" key="4">
    <source>
        <dbReference type="ARBA" id="ARBA00022692"/>
    </source>
</evidence>
<proteinExistence type="inferred from homology"/>
<keyword evidence="2 7" id="KW-0813">Transport</keyword>
<dbReference type="Gene3D" id="2.60.40.1120">
    <property type="entry name" value="Carboxypeptidase-like, regulatory domain"/>
    <property type="match status" value="1"/>
</dbReference>
<gene>
    <name evidence="10" type="ORF">ACFFU1_11875</name>
</gene>
<dbReference type="NCBIfam" id="TIGR04056">
    <property type="entry name" value="OMP_RagA_SusC"/>
    <property type="match status" value="1"/>
</dbReference>
<evidence type="ECO:0000256" key="6">
    <source>
        <dbReference type="ARBA" id="ARBA00023237"/>
    </source>
</evidence>
<dbReference type="Gene3D" id="2.40.170.20">
    <property type="entry name" value="TonB-dependent receptor, beta-barrel domain"/>
    <property type="match status" value="1"/>
</dbReference>
<dbReference type="InterPro" id="IPR023996">
    <property type="entry name" value="TonB-dep_OMP_SusC/RagA"/>
</dbReference>
<accession>A0ABV5H135</accession>
<dbReference type="InterPro" id="IPR039426">
    <property type="entry name" value="TonB-dep_rcpt-like"/>
</dbReference>
<evidence type="ECO:0000256" key="1">
    <source>
        <dbReference type="ARBA" id="ARBA00004571"/>
    </source>
</evidence>
<dbReference type="InterPro" id="IPR023997">
    <property type="entry name" value="TonB-dep_OMP_SusC/RagA_CS"/>
</dbReference>
<dbReference type="Gene3D" id="2.170.130.10">
    <property type="entry name" value="TonB-dependent receptor, plug domain"/>
    <property type="match status" value="1"/>
</dbReference>
<dbReference type="InterPro" id="IPR012910">
    <property type="entry name" value="Plug_dom"/>
</dbReference>
<evidence type="ECO:0000256" key="2">
    <source>
        <dbReference type="ARBA" id="ARBA00022448"/>
    </source>
</evidence>
<evidence type="ECO:0000313" key="11">
    <source>
        <dbReference type="Proteomes" id="UP001589590"/>
    </source>
</evidence>
<name>A0ABV5H135_9FLAO</name>